<dbReference type="KEGG" id="apai:APAC_0755"/>
<dbReference type="CDD" id="cd01949">
    <property type="entry name" value="GGDEF"/>
    <property type="match status" value="1"/>
</dbReference>
<dbReference type="InterPro" id="IPR029787">
    <property type="entry name" value="Nucleotide_cyclase"/>
</dbReference>
<dbReference type="OrthoDB" id="9790367at2"/>
<dbReference type="SMART" id="SM00267">
    <property type="entry name" value="GGDEF"/>
    <property type="match status" value="1"/>
</dbReference>
<evidence type="ECO:0000313" key="4">
    <source>
        <dbReference type="EMBL" id="QEP33899.1"/>
    </source>
</evidence>
<dbReference type="InterPro" id="IPR025991">
    <property type="entry name" value="Chemoreceptor_zinc-bind_dom"/>
</dbReference>
<reference evidence="4" key="1">
    <citation type="submission" date="2019-09" db="EMBL/GenBank/DDBJ databases">
        <title>Complete genome sequencing of four Arcobacter species reveals a diverse suite of mobile elements.</title>
        <authorList>
            <person name="Miller W.G."/>
            <person name="Yee E."/>
            <person name="Bono J.L."/>
        </authorList>
    </citation>
    <scope>NUCLEOTIDE SEQUENCE [LARGE SCALE GENOMIC DNA]</scope>
    <source>
        <strain evidence="4">LMG 26638</strain>
    </source>
</reference>
<sequence>MSDNIKSFKEVLSSEIVYIKEQFLSRYIASFRKIEEEEYVNIKDFFCDIIEDICNGNLEKSFITCEKLVELNIKLSIPYVTLTNELINLEKLIMERLLYKNAKDEIYEIYKLHLELEDTIAKIYLDKYTESLISKNNIRLSSLNDIYERNVVLYYKAHLEWLNELSKAVKSRDIAIIPETNHTLCTFGKWLHSDGKKIIQNNSKYNSILKMHEKLHFMSKQIMSYLSKDSGQNHILLTYLEKSEMLSLSLGTELALIDNTLINNEAKKDPLTGALNRQRIEKLYQNQLEIASATAETFVLAMCDLDYFKNVNDSYGHMVGDKMLKAFVQIAKKSLRSSDMIIRYGGEEFVFILPAVNAKKAKEILNKIREDFQSFSIDYEDKKVSTTISIGFIQINSENGESYFKNFEDALIIADRKLYEAKNSGRNRVC</sequence>
<dbReference type="InterPro" id="IPR050469">
    <property type="entry name" value="Diguanylate_Cyclase"/>
</dbReference>
<gene>
    <name evidence="4" type="ORF">APAC_0755</name>
</gene>
<keyword evidence="5" id="KW-1185">Reference proteome</keyword>
<dbReference type="RefSeq" id="WP_130232855.1">
    <property type="nucleotide sequence ID" value="NZ_BMEF01000004.1"/>
</dbReference>
<organism evidence="4 5">
    <name type="scientific">Malaciobacter pacificus</name>
    <dbReference type="NCBI Taxonomy" id="1080223"/>
    <lineage>
        <taxon>Bacteria</taxon>
        <taxon>Pseudomonadati</taxon>
        <taxon>Campylobacterota</taxon>
        <taxon>Epsilonproteobacteria</taxon>
        <taxon>Campylobacterales</taxon>
        <taxon>Arcobacteraceae</taxon>
        <taxon>Malaciobacter</taxon>
    </lineage>
</organism>
<dbReference type="SUPFAM" id="SSF55073">
    <property type="entry name" value="Nucleotide cyclase"/>
    <property type="match status" value="1"/>
</dbReference>
<name>A0A5C2H6I9_9BACT</name>
<dbReference type="PANTHER" id="PTHR45138">
    <property type="entry name" value="REGULATORY COMPONENTS OF SENSORY TRANSDUCTION SYSTEM"/>
    <property type="match status" value="1"/>
</dbReference>
<dbReference type="PROSITE" id="PS50887">
    <property type="entry name" value="GGDEF"/>
    <property type="match status" value="1"/>
</dbReference>
<dbReference type="FunFam" id="3.30.70.270:FF:000001">
    <property type="entry name" value="Diguanylate cyclase domain protein"/>
    <property type="match status" value="1"/>
</dbReference>
<evidence type="ECO:0000256" key="2">
    <source>
        <dbReference type="ARBA" id="ARBA00034247"/>
    </source>
</evidence>
<dbReference type="PANTHER" id="PTHR45138:SF9">
    <property type="entry name" value="DIGUANYLATE CYCLASE DGCM-RELATED"/>
    <property type="match status" value="1"/>
</dbReference>
<reference evidence="4" key="2">
    <citation type="submission" date="2019-09" db="EMBL/GenBank/DDBJ databases">
        <title>Taxonomic note: a critical rebuttal of the proposed division of the genus Arcobacter into six genera, emended descriptions of Arcobacter anaerophilus and the genus Arcobacter, and an assessment of genus-level boundaries for Epsilonproteobacteria using in silico genomic comparator tools.</title>
        <authorList>
            <person name="On S.L.W."/>
            <person name="Miller W.G."/>
            <person name="Biggs P."/>
            <person name="Cornelius A."/>
            <person name="Vandamme P."/>
        </authorList>
    </citation>
    <scope>NUCLEOTIDE SEQUENCE [LARGE SCALE GENOMIC DNA]</scope>
    <source>
        <strain evidence="4">LMG 26638</strain>
    </source>
</reference>
<dbReference type="Pfam" id="PF00990">
    <property type="entry name" value="GGDEF"/>
    <property type="match status" value="1"/>
</dbReference>
<evidence type="ECO:0000259" key="3">
    <source>
        <dbReference type="PROSITE" id="PS50887"/>
    </source>
</evidence>
<dbReference type="Proteomes" id="UP000322726">
    <property type="component" value="Chromosome"/>
</dbReference>
<proteinExistence type="predicted"/>
<dbReference type="EMBL" id="CP035928">
    <property type="protein sequence ID" value="QEP33899.1"/>
    <property type="molecule type" value="Genomic_DNA"/>
</dbReference>
<accession>A0A5C2H6I9</accession>
<feature type="domain" description="GGDEF" evidence="3">
    <location>
        <begin position="296"/>
        <end position="430"/>
    </location>
</feature>
<dbReference type="GO" id="GO:0052621">
    <property type="term" value="F:diguanylate cyclase activity"/>
    <property type="evidence" value="ECO:0007669"/>
    <property type="project" value="UniProtKB-EC"/>
</dbReference>
<comment type="catalytic activity">
    <reaction evidence="2">
        <text>2 GTP = 3',3'-c-di-GMP + 2 diphosphate</text>
        <dbReference type="Rhea" id="RHEA:24898"/>
        <dbReference type="ChEBI" id="CHEBI:33019"/>
        <dbReference type="ChEBI" id="CHEBI:37565"/>
        <dbReference type="ChEBI" id="CHEBI:58805"/>
        <dbReference type="EC" id="2.7.7.65"/>
    </reaction>
</comment>
<dbReference type="InterPro" id="IPR043128">
    <property type="entry name" value="Rev_trsase/Diguanyl_cyclase"/>
</dbReference>
<evidence type="ECO:0000256" key="1">
    <source>
        <dbReference type="ARBA" id="ARBA00012528"/>
    </source>
</evidence>
<dbReference type="Gene3D" id="1.20.120.30">
    <property type="entry name" value="Aspartate receptor, ligand-binding domain"/>
    <property type="match status" value="1"/>
</dbReference>
<dbReference type="NCBIfam" id="TIGR00254">
    <property type="entry name" value="GGDEF"/>
    <property type="match status" value="1"/>
</dbReference>
<dbReference type="Gene3D" id="3.30.70.270">
    <property type="match status" value="1"/>
</dbReference>
<dbReference type="Pfam" id="PF13682">
    <property type="entry name" value="CZB"/>
    <property type="match status" value="1"/>
</dbReference>
<dbReference type="AlphaFoldDB" id="A0A5C2H6I9"/>
<dbReference type="EC" id="2.7.7.65" evidence="1"/>
<protein>
    <recommendedName>
        <fullName evidence="1">diguanylate cyclase</fullName>
        <ecNumber evidence="1">2.7.7.65</ecNumber>
    </recommendedName>
</protein>
<dbReference type="InterPro" id="IPR000160">
    <property type="entry name" value="GGDEF_dom"/>
</dbReference>
<evidence type="ECO:0000313" key="5">
    <source>
        <dbReference type="Proteomes" id="UP000322726"/>
    </source>
</evidence>